<dbReference type="InterPro" id="IPR025691">
    <property type="entry name" value="GspL_pp_dom"/>
</dbReference>
<dbReference type="GO" id="GO:0015628">
    <property type="term" value="P:protein secretion by the type II secretion system"/>
    <property type="evidence" value="ECO:0007669"/>
    <property type="project" value="InterPro"/>
</dbReference>
<dbReference type="SUPFAM" id="SSF53067">
    <property type="entry name" value="Actin-like ATPase domain"/>
    <property type="match status" value="2"/>
</dbReference>
<reference evidence="13 14" key="1">
    <citation type="submission" date="2020-04" db="EMBL/GenBank/DDBJ databases">
        <title>Vibrio sp. SM6, a novel species isolated from seawater.</title>
        <authorList>
            <person name="Wang X."/>
        </authorList>
    </citation>
    <scope>NUCLEOTIDE SEQUENCE [LARGE SCALE GENOMIC DNA]</scope>
    <source>
        <strain evidence="13 14">SM6</strain>
    </source>
</reference>
<dbReference type="InterPro" id="IPR024230">
    <property type="entry name" value="GspL_cyto_dom"/>
</dbReference>
<evidence type="ECO:0000256" key="2">
    <source>
        <dbReference type="ARBA" id="ARBA00005318"/>
    </source>
</evidence>
<feature type="domain" description="GspL periplasmic" evidence="12">
    <location>
        <begin position="241"/>
        <end position="398"/>
    </location>
</feature>
<feature type="domain" description="GspL cytoplasmic actin-ATPase-like" evidence="11">
    <location>
        <begin position="5"/>
        <end position="236"/>
    </location>
</feature>
<evidence type="ECO:0000256" key="1">
    <source>
        <dbReference type="ARBA" id="ARBA00004377"/>
    </source>
</evidence>
<evidence type="ECO:0000256" key="8">
    <source>
        <dbReference type="ARBA" id="ARBA00022989"/>
    </source>
</evidence>
<dbReference type="Proteomes" id="UP000535589">
    <property type="component" value="Unassembled WGS sequence"/>
</dbReference>
<organism evidence="13 14">
    <name type="scientific">Vibrio agarilyticus</name>
    <dbReference type="NCBI Taxonomy" id="2726741"/>
    <lineage>
        <taxon>Bacteria</taxon>
        <taxon>Pseudomonadati</taxon>
        <taxon>Pseudomonadota</taxon>
        <taxon>Gammaproteobacteria</taxon>
        <taxon>Vibrionales</taxon>
        <taxon>Vibrionaceae</taxon>
        <taxon>Vibrio</taxon>
    </lineage>
</organism>
<keyword evidence="8" id="KW-1133">Transmembrane helix</keyword>
<dbReference type="RefSeq" id="WP_168837571.1">
    <property type="nucleotide sequence ID" value="NZ_JABAIK010000021.1"/>
</dbReference>
<evidence type="ECO:0000256" key="5">
    <source>
        <dbReference type="ARBA" id="ARBA00022519"/>
    </source>
</evidence>
<keyword evidence="5" id="KW-0997">Cell inner membrane</keyword>
<keyword evidence="3 10" id="KW-0813">Transport</keyword>
<comment type="caution">
    <text evidence="13">The sequence shown here is derived from an EMBL/GenBank/DDBJ whole genome shotgun (WGS) entry which is preliminary data.</text>
</comment>
<dbReference type="GO" id="GO:0015627">
    <property type="term" value="C:type II protein secretion system complex"/>
    <property type="evidence" value="ECO:0007669"/>
    <property type="project" value="InterPro"/>
</dbReference>
<comment type="function">
    <text evidence="10">Inner membrane component of the type II secretion system required for the energy-dependent secretion of extracellular factors such as proteases and toxins from the periplasm.</text>
</comment>
<dbReference type="GO" id="GO:0005886">
    <property type="term" value="C:plasma membrane"/>
    <property type="evidence" value="ECO:0007669"/>
    <property type="project" value="UniProtKB-SubCell"/>
</dbReference>
<evidence type="ECO:0000256" key="6">
    <source>
        <dbReference type="ARBA" id="ARBA00022692"/>
    </source>
</evidence>
<dbReference type="AlphaFoldDB" id="A0A7X8TTT2"/>
<sequence>MSEFLTVRLSSEQHHSVPWLVWSTSQQEVIASGELPNQEHLDQLVAYAEQRSIIVLVAASDVMMTQVTVPPGGARQFDAMLPYLVEDETAQDVDALHFTVVEKSAGQAHIVAIERAFVQRTLEQFRALGLDVKKMLPDCLALPFNGDAASAVKLGQQWLIRLQPYQGAALDESWMPLYLDAQAGDAPLPIDCYSDLPVQTGSRTWRAQPAEMAMALLAKGAIASKVNLLSGHFKAKSSLLKHLKVWQKAALAGGLLAISLLVQQALTLHQLEQETAAYRAERDRVFRQVMPGKKKIPTVSYLKRTLNDEVSRLSGGGSDSLLLPWLNQLPATLGSVSGMELLSVKYDGSRDEMRLQARSQDFQTFEQARLKLAAEFTVEQGQLNRNTEGVVGSFVLTRK</sequence>
<evidence type="ECO:0000256" key="9">
    <source>
        <dbReference type="ARBA" id="ARBA00023136"/>
    </source>
</evidence>
<name>A0A7X8TTT2_9VIBR</name>
<evidence type="ECO:0000256" key="10">
    <source>
        <dbReference type="PIRNR" id="PIRNR015761"/>
    </source>
</evidence>
<evidence type="ECO:0000256" key="3">
    <source>
        <dbReference type="ARBA" id="ARBA00022448"/>
    </source>
</evidence>
<gene>
    <name evidence="13" type="primary">gspL</name>
    <name evidence="13" type="ORF">HGP28_16520</name>
</gene>
<dbReference type="NCBIfam" id="TIGR01709">
    <property type="entry name" value="typeII_sec_gspL"/>
    <property type="match status" value="1"/>
</dbReference>
<dbReference type="InterPro" id="IPR007812">
    <property type="entry name" value="T2SS_protein-GspL"/>
</dbReference>
<dbReference type="Pfam" id="PF12693">
    <property type="entry name" value="GspL_C"/>
    <property type="match status" value="1"/>
</dbReference>
<keyword evidence="9" id="KW-0472">Membrane</keyword>
<dbReference type="PIRSF" id="PIRSF015761">
    <property type="entry name" value="Protein_L"/>
    <property type="match status" value="1"/>
</dbReference>
<evidence type="ECO:0000313" key="14">
    <source>
        <dbReference type="Proteomes" id="UP000535589"/>
    </source>
</evidence>
<dbReference type="Gene3D" id="3.30.420.370">
    <property type="match status" value="1"/>
</dbReference>
<keyword evidence="6" id="KW-0812">Transmembrane</keyword>
<comment type="similarity">
    <text evidence="2 10">Belongs to the GSP L family.</text>
</comment>
<dbReference type="InterPro" id="IPR043129">
    <property type="entry name" value="ATPase_NBD"/>
</dbReference>
<comment type="subcellular location">
    <subcellularLocation>
        <location evidence="1">Cell inner membrane</location>
        <topology evidence="1">Single-pass membrane protein</topology>
    </subcellularLocation>
</comment>
<dbReference type="Pfam" id="PF05134">
    <property type="entry name" value="T2SSL"/>
    <property type="match status" value="1"/>
</dbReference>
<evidence type="ECO:0000256" key="4">
    <source>
        <dbReference type="ARBA" id="ARBA00022475"/>
    </source>
</evidence>
<accession>A0A7X8TTT2</accession>
<dbReference type="Gene3D" id="3.30.1360.100">
    <property type="entry name" value="General secretion pathway protein M, EpsM"/>
    <property type="match status" value="1"/>
</dbReference>
<keyword evidence="4" id="KW-1003">Cell membrane</keyword>
<keyword evidence="14" id="KW-1185">Reference proteome</keyword>
<keyword evidence="7 10" id="KW-0653">Protein transport</keyword>
<evidence type="ECO:0000259" key="11">
    <source>
        <dbReference type="Pfam" id="PF05134"/>
    </source>
</evidence>
<dbReference type="CDD" id="cd24017">
    <property type="entry name" value="ASKHA_T2SSL_N"/>
    <property type="match status" value="1"/>
</dbReference>
<evidence type="ECO:0000313" key="13">
    <source>
        <dbReference type="EMBL" id="NLS14476.1"/>
    </source>
</evidence>
<protein>
    <recommendedName>
        <fullName evidence="10">Type II secretion system protein L</fullName>
        <shortName evidence="10">T2SS protein L</shortName>
    </recommendedName>
</protein>
<proteinExistence type="inferred from homology"/>
<dbReference type="Gene3D" id="3.30.420.380">
    <property type="match status" value="1"/>
</dbReference>
<dbReference type="EMBL" id="JABAIK010000021">
    <property type="protein sequence ID" value="NLS14476.1"/>
    <property type="molecule type" value="Genomic_DNA"/>
</dbReference>
<dbReference type="GO" id="GO:0009276">
    <property type="term" value="C:Gram-negative-bacterium-type cell wall"/>
    <property type="evidence" value="ECO:0007669"/>
    <property type="project" value="InterPro"/>
</dbReference>
<evidence type="ECO:0000259" key="12">
    <source>
        <dbReference type="Pfam" id="PF12693"/>
    </source>
</evidence>
<evidence type="ECO:0000256" key="7">
    <source>
        <dbReference type="ARBA" id="ARBA00022927"/>
    </source>
</evidence>